<sequence>MWAMSAVLCVALVVWHIPALKKPPPPSGTYSRIVFPPTDCIQVEWLPQASGVVLLFDCGHMGFSDPINVNERTPFFYEVAEESKAEYNDFILLVGSECPYRVRDGDLYSYDYDWKAKTVKTLFESVAIVLQPGECPHP</sequence>
<feature type="signal peptide" evidence="1">
    <location>
        <begin position="1"/>
        <end position="21"/>
    </location>
</feature>
<name>A0A7J6LZM0_PEROL</name>
<protein>
    <submittedName>
        <fullName evidence="2">Uncharacterized protein</fullName>
    </submittedName>
</protein>
<evidence type="ECO:0000256" key="1">
    <source>
        <dbReference type="SAM" id="SignalP"/>
    </source>
</evidence>
<feature type="chain" id="PRO_5029793283" evidence="1">
    <location>
        <begin position="22"/>
        <end position="138"/>
    </location>
</feature>
<keyword evidence="1" id="KW-0732">Signal</keyword>
<reference evidence="2 3" key="1">
    <citation type="submission" date="2020-04" db="EMBL/GenBank/DDBJ databases">
        <title>Perkinsus olseni comparative genomics.</title>
        <authorList>
            <person name="Bogema D.R."/>
        </authorList>
    </citation>
    <scope>NUCLEOTIDE SEQUENCE [LARGE SCALE GENOMIC DNA]</scope>
    <source>
        <strain evidence="2">ATCC PRA-179</strain>
    </source>
</reference>
<gene>
    <name evidence="2" type="ORF">FOZ61_000606</name>
</gene>
<dbReference type="OrthoDB" id="468873at2759"/>
<proteinExistence type="predicted"/>
<evidence type="ECO:0000313" key="3">
    <source>
        <dbReference type="Proteomes" id="UP000570595"/>
    </source>
</evidence>
<dbReference type="AlphaFoldDB" id="A0A7J6LZM0"/>
<dbReference type="EMBL" id="JABAHT010000111">
    <property type="protein sequence ID" value="KAF4664684.1"/>
    <property type="molecule type" value="Genomic_DNA"/>
</dbReference>
<accession>A0A7J6LZM0</accession>
<organism evidence="2 3">
    <name type="scientific">Perkinsus olseni</name>
    <name type="common">Perkinsus atlanticus</name>
    <dbReference type="NCBI Taxonomy" id="32597"/>
    <lineage>
        <taxon>Eukaryota</taxon>
        <taxon>Sar</taxon>
        <taxon>Alveolata</taxon>
        <taxon>Perkinsozoa</taxon>
        <taxon>Perkinsea</taxon>
        <taxon>Perkinsida</taxon>
        <taxon>Perkinsidae</taxon>
        <taxon>Perkinsus</taxon>
    </lineage>
</organism>
<comment type="caution">
    <text evidence="2">The sequence shown here is derived from an EMBL/GenBank/DDBJ whole genome shotgun (WGS) entry which is preliminary data.</text>
</comment>
<evidence type="ECO:0000313" key="2">
    <source>
        <dbReference type="EMBL" id="KAF4664684.1"/>
    </source>
</evidence>
<dbReference type="Proteomes" id="UP000570595">
    <property type="component" value="Unassembled WGS sequence"/>
</dbReference>